<evidence type="ECO:0000313" key="2">
    <source>
        <dbReference type="Proteomes" id="UP000012092"/>
    </source>
</evidence>
<organism evidence="1 2">
    <name type="scientific">Leptospira interrogans serovar Icterohaemorrhagiae str. Verdun HP</name>
    <dbReference type="NCBI Taxonomy" id="1049910"/>
    <lineage>
        <taxon>Bacteria</taxon>
        <taxon>Pseudomonadati</taxon>
        <taxon>Spirochaetota</taxon>
        <taxon>Spirochaetia</taxon>
        <taxon>Leptospirales</taxon>
        <taxon>Leptospiraceae</taxon>
        <taxon>Leptospira</taxon>
    </lineage>
</organism>
<protein>
    <recommendedName>
        <fullName evidence="3">SLEI domain protein, PF07620 family</fullName>
    </recommendedName>
</protein>
<sequence length="62" mass="7292">MKTPDREALKYTFGVCSWQIIMLPTILTTTANKIRITIKNIKFIPKPQRISRDHSLEIFNKM</sequence>
<name>M6RGG2_LEPIR</name>
<dbReference type="AntiFam" id="ANF00055">
    <property type="entry name" value="Translation of DNA repeat"/>
</dbReference>
<dbReference type="AlphaFoldDB" id="M6RGG2"/>
<dbReference type="Proteomes" id="UP000012092">
    <property type="component" value="Unassembled WGS sequence"/>
</dbReference>
<evidence type="ECO:0008006" key="3">
    <source>
        <dbReference type="Google" id="ProtNLM"/>
    </source>
</evidence>
<comment type="caution">
    <text evidence="1">The sequence shown here is derived from an EMBL/GenBank/DDBJ whole genome shotgun (WGS) entry which is preliminary data.</text>
</comment>
<dbReference type="EMBL" id="AHNZ02000062">
    <property type="protein sequence ID" value="EMO07287.1"/>
    <property type="molecule type" value="Genomic_DNA"/>
</dbReference>
<evidence type="ECO:0000313" key="1">
    <source>
        <dbReference type="EMBL" id="EMO07287.1"/>
    </source>
</evidence>
<reference evidence="1 2" key="1">
    <citation type="submission" date="2013-01" db="EMBL/GenBank/DDBJ databases">
        <authorList>
            <person name="Harkins D.M."/>
            <person name="Durkin A.S."/>
            <person name="Brinkac L.M."/>
            <person name="Haft D.H."/>
            <person name="Selengut J.D."/>
            <person name="Sanka R."/>
            <person name="DePew J."/>
            <person name="Purushe J."/>
            <person name="Picardeau M."/>
            <person name="Werts C."/>
            <person name="Goarant C."/>
            <person name="Vinetz J.M."/>
            <person name="Sutton G.G."/>
            <person name="Nierman W.C."/>
            <person name="Fouts D.E."/>
        </authorList>
    </citation>
    <scope>NUCLEOTIDE SEQUENCE [LARGE SCALE GENOMIC DNA]</scope>
    <source>
        <strain evidence="1 2">Verdun HP</strain>
    </source>
</reference>
<accession>M6RGG2</accession>
<gene>
    <name evidence="1" type="ORF">LEP1GSC116_5142</name>
</gene>
<proteinExistence type="predicted"/>